<dbReference type="KEGG" id="kre:GWK63_15510"/>
<dbReference type="AlphaFoldDB" id="A0A858JIA6"/>
<reference evidence="3 4" key="1">
    <citation type="submission" date="2020-03" db="EMBL/GenBank/DDBJ databases">
        <title>Isolation of cellulose-producing strains, genome characterization and application of the synthesized cellulose films as an economical and sustainable material for piezoelectric sensor construction.</title>
        <authorList>
            <person name="Mangayil R.K."/>
        </authorList>
    </citation>
    <scope>NUCLEOTIDE SEQUENCE [LARGE SCALE GENOMIC DNA]</scope>
    <source>
        <strain evidence="3 4">ENS 9a1a</strain>
    </source>
</reference>
<accession>A0A858JIA6</accession>
<name>A0A858JIA6_9PROT</name>
<dbReference type="EMBL" id="CP050139">
    <property type="protein sequence ID" value="QIP36671.1"/>
    <property type="molecule type" value="Genomic_DNA"/>
</dbReference>
<dbReference type="Pfam" id="PF04966">
    <property type="entry name" value="OprB"/>
    <property type="match status" value="1"/>
</dbReference>
<organism evidence="3 4">
    <name type="scientific">Komagataeibacter rhaeticus</name>
    <dbReference type="NCBI Taxonomy" id="215221"/>
    <lineage>
        <taxon>Bacteria</taxon>
        <taxon>Pseudomonadati</taxon>
        <taxon>Pseudomonadota</taxon>
        <taxon>Alphaproteobacteria</taxon>
        <taxon>Acetobacterales</taxon>
        <taxon>Acetobacteraceae</taxon>
        <taxon>Komagataeibacter</taxon>
    </lineage>
</organism>
<dbReference type="Proteomes" id="UP000502533">
    <property type="component" value="Chromosome"/>
</dbReference>
<evidence type="ECO:0000256" key="1">
    <source>
        <dbReference type="ARBA" id="ARBA00008769"/>
    </source>
</evidence>
<comment type="similarity">
    <text evidence="1 2">Belongs to the OprB family.</text>
</comment>
<sequence>MKKETIVFHEAYFGADLDMDRIAGLSGTVIRFALDSRFGGNPQGVNDMAGSGASYFHGSGPDNQTRLTQLEIEQHLFHDRLRFSAGRMQLASFFATSRLYCLFQLGMCANLDPVTWSSNSEAPFWPVSVWAGEVTAIPSRHSYFRLGAEESNPEQYYSGGFPWGSGWSLNTASGAHIMVEAGYETGHKTRLPGRYDIGAYEDTSPVADYRYDVHGGRIAFTHAPARMHSGQSGIYAQFEQTVWQRGGPRRVTVFGGLVVDTSGHSLQKDYFLLGFVCNGPFSGRPYDFLAFKATGHRLNRNATGYLNDEIMASGRTGHMVPHEETLELDYSAHLFAGVRLAPFAAFIFHPDQQVYTITQPDPRVAYSLSGGVELSFSLGEAAALTPFGLARSY</sequence>
<keyword evidence="4" id="KW-1185">Reference proteome</keyword>
<dbReference type="InterPro" id="IPR038673">
    <property type="entry name" value="OprB_sf"/>
</dbReference>
<dbReference type="InterPro" id="IPR052932">
    <property type="entry name" value="OprB_Porin"/>
</dbReference>
<dbReference type="GO" id="GO:0015288">
    <property type="term" value="F:porin activity"/>
    <property type="evidence" value="ECO:0007669"/>
    <property type="project" value="InterPro"/>
</dbReference>
<proteinExistence type="inferred from homology"/>
<dbReference type="PANTHER" id="PTHR37944:SF1">
    <property type="entry name" value="PORIN B"/>
    <property type="match status" value="1"/>
</dbReference>
<dbReference type="InterPro" id="IPR007049">
    <property type="entry name" value="Carb-sel_porin_OprB"/>
</dbReference>
<protein>
    <submittedName>
        <fullName evidence="3">Carbohydrate porin</fullName>
    </submittedName>
</protein>
<evidence type="ECO:0000313" key="4">
    <source>
        <dbReference type="Proteomes" id="UP000502533"/>
    </source>
</evidence>
<evidence type="ECO:0000313" key="3">
    <source>
        <dbReference type="EMBL" id="QIP36671.1"/>
    </source>
</evidence>
<evidence type="ECO:0000256" key="2">
    <source>
        <dbReference type="RuleBase" id="RU363072"/>
    </source>
</evidence>
<gene>
    <name evidence="3" type="ORF">GWK63_15510</name>
</gene>
<dbReference type="RefSeq" id="WP_157772006.1">
    <property type="nucleotide sequence ID" value="NZ_CALMTF010000128.1"/>
</dbReference>
<dbReference type="GeneID" id="85023573"/>
<dbReference type="GO" id="GO:0008643">
    <property type="term" value="P:carbohydrate transport"/>
    <property type="evidence" value="ECO:0007669"/>
    <property type="project" value="InterPro"/>
</dbReference>
<dbReference type="Gene3D" id="2.40.160.180">
    <property type="entry name" value="Carbohydrate-selective porin OprB"/>
    <property type="match status" value="1"/>
</dbReference>
<dbReference type="PANTHER" id="PTHR37944">
    <property type="entry name" value="PORIN B"/>
    <property type="match status" value="1"/>
</dbReference>
<dbReference type="GO" id="GO:0016020">
    <property type="term" value="C:membrane"/>
    <property type="evidence" value="ECO:0007669"/>
    <property type="project" value="InterPro"/>
</dbReference>